<dbReference type="PROSITE" id="PS50977">
    <property type="entry name" value="HTH_TETR_2"/>
    <property type="match status" value="1"/>
</dbReference>
<keyword evidence="4 6" id="KW-0238">DNA-binding</keyword>
<dbReference type="EMBL" id="JACIEZ010000004">
    <property type="protein sequence ID" value="MBB4065416.1"/>
    <property type="molecule type" value="Genomic_DNA"/>
</dbReference>
<keyword evidence="3" id="KW-0805">Transcription regulation</keyword>
<organism evidence="9 10">
    <name type="scientific">Gellertiella hungarica</name>
    <dbReference type="NCBI Taxonomy" id="1572859"/>
    <lineage>
        <taxon>Bacteria</taxon>
        <taxon>Pseudomonadati</taxon>
        <taxon>Pseudomonadota</taxon>
        <taxon>Alphaproteobacteria</taxon>
        <taxon>Hyphomicrobiales</taxon>
        <taxon>Rhizobiaceae</taxon>
        <taxon>Gellertiella</taxon>
    </lineage>
</organism>
<dbReference type="AlphaFoldDB" id="A0A7W6J5Z8"/>
<feature type="DNA-binding region" description="H-T-H motif" evidence="6">
    <location>
        <begin position="38"/>
        <end position="57"/>
    </location>
</feature>
<dbReference type="Gene3D" id="1.10.10.60">
    <property type="entry name" value="Homeodomain-like"/>
    <property type="match status" value="1"/>
</dbReference>
<feature type="compositionally biased region" description="Basic and acidic residues" evidence="7">
    <location>
        <begin position="169"/>
        <end position="190"/>
    </location>
</feature>
<evidence type="ECO:0000256" key="3">
    <source>
        <dbReference type="ARBA" id="ARBA00023015"/>
    </source>
</evidence>
<dbReference type="SUPFAM" id="SSF48498">
    <property type="entry name" value="Tetracyclin repressor-like, C-terminal domain"/>
    <property type="match status" value="1"/>
</dbReference>
<evidence type="ECO:0000256" key="7">
    <source>
        <dbReference type="SAM" id="MobiDB-lite"/>
    </source>
</evidence>
<evidence type="ECO:0000259" key="8">
    <source>
        <dbReference type="PROSITE" id="PS50977"/>
    </source>
</evidence>
<evidence type="ECO:0000313" key="10">
    <source>
        <dbReference type="Proteomes" id="UP000528286"/>
    </source>
</evidence>
<dbReference type="InterPro" id="IPR009057">
    <property type="entry name" value="Homeodomain-like_sf"/>
</dbReference>
<dbReference type="InterPro" id="IPR036271">
    <property type="entry name" value="Tet_transcr_reg_TetR-rel_C_sf"/>
</dbReference>
<dbReference type="SUPFAM" id="SSF46689">
    <property type="entry name" value="Homeodomain-like"/>
    <property type="match status" value="1"/>
</dbReference>
<dbReference type="InterPro" id="IPR004111">
    <property type="entry name" value="Repressor_TetR_C"/>
</dbReference>
<name>A0A7W6J5Z8_9HYPH</name>
<feature type="domain" description="HTH tetR-type" evidence="8">
    <location>
        <begin position="15"/>
        <end position="75"/>
    </location>
</feature>
<dbReference type="GO" id="GO:0045892">
    <property type="term" value="P:negative regulation of DNA-templated transcription"/>
    <property type="evidence" value="ECO:0007669"/>
    <property type="project" value="InterPro"/>
</dbReference>
<keyword evidence="2" id="KW-0678">Repressor</keyword>
<dbReference type="PRINTS" id="PR00400">
    <property type="entry name" value="TETREPRESSOR"/>
</dbReference>
<accession>A0A7W6J5Z8</accession>
<dbReference type="GO" id="GO:0046677">
    <property type="term" value="P:response to antibiotic"/>
    <property type="evidence" value="ECO:0007669"/>
    <property type="project" value="InterPro"/>
</dbReference>
<evidence type="ECO:0000256" key="4">
    <source>
        <dbReference type="ARBA" id="ARBA00023125"/>
    </source>
</evidence>
<protein>
    <submittedName>
        <fullName evidence="9">AcrR family transcriptional regulator</fullName>
    </submittedName>
</protein>
<sequence length="217" mass="23832">MDRTTTTGNNPRRPDLSRDNLVDAAIGLIDRDGAGALSIRALADAVGVTPMALYNHFSSKRDLIAAVGERLIRSTQFDGGHGDWREQLRYCFGALRHLCLRHPGLPDLLKLDGVVPEAAYAPMDVTKKALQAQGMSELDSVRTFFLLTGYTLSQAAFQSHPTPALAPTEKVRRERISGRGHGPVDRRDPPPEWDFDASFSFGLGIILEGIEGRIRAR</sequence>
<dbReference type="PANTHER" id="PTHR30055">
    <property type="entry name" value="HTH-TYPE TRANSCRIPTIONAL REGULATOR RUTR"/>
    <property type="match status" value="1"/>
</dbReference>
<dbReference type="Gene3D" id="1.10.357.10">
    <property type="entry name" value="Tetracycline Repressor, domain 2"/>
    <property type="match status" value="1"/>
</dbReference>
<evidence type="ECO:0000313" key="9">
    <source>
        <dbReference type="EMBL" id="MBB4065416.1"/>
    </source>
</evidence>
<dbReference type="RefSeq" id="WP_183366699.1">
    <property type="nucleotide sequence ID" value="NZ_JACIEZ010000004.1"/>
</dbReference>
<dbReference type="GO" id="GO:0003700">
    <property type="term" value="F:DNA-binding transcription factor activity"/>
    <property type="evidence" value="ECO:0007669"/>
    <property type="project" value="TreeGrafter"/>
</dbReference>
<dbReference type="InterPro" id="IPR003012">
    <property type="entry name" value="Tet_transcr_reg_TetR"/>
</dbReference>
<dbReference type="PANTHER" id="PTHR30055:SF151">
    <property type="entry name" value="TRANSCRIPTIONAL REGULATORY PROTEIN"/>
    <property type="match status" value="1"/>
</dbReference>
<evidence type="ECO:0000256" key="2">
    <source>
        <dbReference type="ARBA" id="ARBA00022491"/>
    </source>
</evidence>
<dbReference type="Pfam" id="PF02909">
    <property type="entry name" value="TetR_C_1"/>
    <property type="match status" value="1"/>
</dbReference>
<gene>
    <name evidence="9" type="ORF">GGR23_002617</name>
</gene>
<dbReference type="GO" id="GO:0000976">
    <property type="term" value="F:transcription cis-regulatory region binding"/>
    <property type="evidence" value="ECO:0007669"/>
    <property type="project" value="TreeGrafter"/>
</dbReference>
<comment type="caution">
    <text evidence="9">The sequence shown here is derived from an EMBL/GenBank/DDBJ whole genome shotgun (WGS) entry which is preliminary data.</text>
</comment>
<dbReference type="InterPro" id="IPR050109">
    <property type="entry name" value="HTH-type_TetR-like_transc_reg"/>
</dbReference>
<reference evidence="9 10" key="1">
    <citation type="submission" date="2020-08" db="EMBL/GenBank/DDBJ databases">
        <title>Genomic Encyclopedia of Type Strains, Phase IV (KMG-IV): sequencing the most valuable type-strain genomes for metagenomic binning, comparative biology and taxonomic classification.</title>
        <authorList>
            <person name="Goeker M."/>
        </authorList>
    </citation>
    <scope>NUCLEOTIDE SEQUENCE [LARGE SCALE GENOMIC DNA]</scope>
    <source>
        <strain evidence="9 10">DSM 29853</strain>
    </source>
</reference>
<evidence type="ECO:0000256" key="5">
    <source>
        <dbReference type="ARBA" id="ARBA00023163"/>
    </source>
</evidence>
<dbReference type="Proteomes" id="UP000528286">
    <property type="component" value="Unassembled WGS sequence"/>
</dbReference>
<feature type="region of interest" description="Disordered" evidence="7">
    <location>
        <begin position="165"/>
        <end position="191"/>
    </location>
</feature>
<proteinExistence type="predicted"/>
<evidence type="ECO:0000256" key="1">
    <source>
        <dbReference type="ARBA" id="ARBA00002856"/>
    </source>
</evidence>
<dbReference type="PRINTS" id="PR00455">
    <property type="entry name" value="HTHTETR"/>
</dbReference>
<dbReference type="InterPro" id="IPR001647">
    <property type="entry name" value="HTH_TetR"/>
</dbReference>
<keyword evidence="10" id="KW-1185">Reference proteome</keyword>
<keyword evidence="5" id="KW-0804">Transcription</keyword>
<evidence type="ECO:0000256" key="6">
    <source>
        <dbReference type="PROSITE-ProRule" id="PRU00335"/>
    </source>
</evidence>
<dbReference type="Pfam" id="PF00440">
    <property type="entry name" value="TetR_N"/>
    <property type="match status" value="1"/>
</dbReference>
<comment type="function">
    <text evidence="1">TetR is the repressor of the tetracycline resistance element; its N-terminal region forms a helix-turn-helix structure and binds DNA. Binding of tetracycline to TetR reduces the repressor affinity for the tetracycline resistance gene (tetA) promoter operator sites.</text>
</comment>